<keyword evidence="3" id="KW-1185">Reference proteome</keyword>
<dbReference type="InterPro" id="IPR005265">
    <property type="entry name" value="HemJ-like"/>
</dbReference>
<dbReference type="Proteomes" id="UP001149719">
    <property type="component" value="Unassembled WGS sequence"/>
</dbReference>
<dbReference type="EMBL" id="JAPUBN010000017">
    <property type="protein sequence ID" value="MCZ2722314.1"/>
    <property type="molecule type" value="Genomic_DNA"/>
</dbReference>
<name>A0ABT4JVE1_9GAMM</name>
<feature type="transmembrane region" description="Helical" evidence="1">
    <location>
        <begin position="119"/>
        <end position="139"/>
    </location>
</feature>
<feature type="transmembrane region" description="Helical" evidence="1">
    <location>
        <begin position="81"/>
        <end position="99"/>
    </location>
</feature>
<feature type="transmembrane region" description="Helical" evidence="1">
    <location>
        <begin position="51"/>
        <end position="75"/>
    </location>
</feature>
<proteinExistence type="predicted"/>
<keyword evidence="1" id="KW-0472">Membrane</keyword>
<evidence type="ECO:0000313" key="3">
    <source>
        <dbReference type="Proteomes" id="UP001149719"/>
    </source>
</evidence>
<comment type="caution">
    <text evidence="2">The sequence shown here is derived from an EMBL/GenBank/DDBJ whole genome shotgun (WGS) entry which is preliminary data.</text>
</comment>
<keyword evidence="1" id="KW-0812">Transmembrane</keyword>
<keyword evidence="1" id="KW-1133">Transmembrane helix</keyword>
<dbReference type="Pfam" id="PF03653">
    <property type="entry name" value="UPF0093"/>
    <property type="match status" value="1"/>
</dbReference>
<sequence>MIYSLVKSLHLICLFMWLSGMTMQILSLHLGKMLPGTLLPQEVARLRLLTIYDRFMVAPAMFMAIGSGLFMAMNFGWLDHAWLHVKIPLIVILVTIHGMHSGKIKRMTHSSENKVSFNMSKACTTLLSVVISIIVLAVFKPF</sequence>
<dbReference type="RefSeq" id="WP_269125858.1">
    <property type="nucleotide sequence ID" value="NZ_JAPUBN010000017.1"/>
</dbReference>
<reference evidence="2" key="1">
    <citation type="submission" date="2022-12" db="EMBL/GenBank/DDBJ databases">
        <title>Marinomonas 15G1-11 sp. nov, isolated from marine algae.</title>
        <authorList>
            <person name="Butt M."/>
            <person name="Choi D.G."/>
            <person name="Kim J.M."/>
            <person name="Lee J.K."/>
            <person name="Baek J.H."/>
            <person name="Jeon C.O."/>
        </authorList>
    </citation>
    <scope>NUCLEOTIDE SEQUENCE</scope>
    <source>
        <strain evidence="2">15G1-11</strain>
    </source>
</reference>
<gene>
    <name evidence="2" type="ORF">O1D97_11910</name>
</gene>
<organism evidence="2 3">
    <name type="scientific">Marinomonas phaeophyticola</name>
    <dbReference type="NCBI Taxonomy" id="3004091"/>
    <lineage>
        <taxon>Bacteria</taxon>
        <taxon>Pseudomonadati</taxon>
        <taxon>Pseudomonadota</taxon>
        <taxon>Gammaproteobacteria</taxon>
        <taxon>Oceanospirillales</taxon>
        <taxon>Oceanospirillaceae</taxon>
        <taxon>Marinomonas</taxon>
    </lineage>
</organism>
<accession>A0ABT4JVE1</accession>
<evidence type="ECO:0000313" key="2">
    <source>
        <dbReference type="EMBL" id="MCZ2722314.1"/>
    </source>
</evidence>
<evidence type="ECO:0000256" key="1">
    <source>
        <dbReference type="SAM" id="Phobius"/>
    </source>
</evidence>
<protein>
    <submittedName>
        <fullName evidence="2">CopD family protein</fullName>
    </submittedName>
</protein>